<evidence type="ECO:0000313" key="1">
    <source>
        <dbReference type="EMBL" id="GEC05845.1"/>
    </source>
</evidence>
<proteinExistence type="predicted"/>
<organism evidence="1 2">
    <name type="scientific">Streptomyces spinoverrucosus</name>
    <dbReference type="NCBI Taxonomy" id="284043"/>
    <lineage>
        <taxon>Bacteria</taxon>
        <taxon>Bacillati</taxon>
        <taxon>Actinomycetota</taxon>
        <taxon>Actinomycetes</taxon>
        <taxon>Kitasatosporales</taxon>
        <taxon>Streptomycetaceae</taxon>
        <taxon>Streptomyces</taxon>
    </lineage>
</organism>
<dbReference type="AlphaFoldDB" id="A0A4Y3VI71"/>
<dbReference type="RefSeq" id="WP_268255099.1">
    <property type="nucleotide sequence ID" value="NZ_BJND01000023.1"/>
</dbReference>
<gene>
    <name evidence="1" type="ORF">SSP24_35000</name>
</gene>
<dbReference type="EMBL" id="BJND01000023">
    <property type="protein sequence ID" value="GEC05845.1"/>
    <property type="molecule type" value="Genomic_DNA"/>
</dbReference>
<sequence length="43" mass="4894">MGESHNEQTILDEIEDLDSLEVLEAEDLEESVAFHAFRFKAVS</sequence>
<comment type="caution">
    <text evidence="1">The sequence shown here is derived from an EMBL/GenBank/DDBJ whole genome shotgun (WGS) entry which is preliminary data.</text>
</comment>
<protein>
    <submittedName>
        <fullName evidence="1">Uncharacterized protein</fullName>
    </submittedName>
</protein>
<accession>A0A4Y3VI71</accession>
<dbReference type="Proteomes" id="UP000317881">
    <property type="component" value="Unassembled WGS sequence"/>
</dbReference>
<keyword evidence="2" id="KW-1185">Reference proteome</keyword>
<name>A0A4Y3VI71_9ACTN</name>
<reference evidence="1 2" key="1">
    <citation type="submission" date="2019-06" db="EMBL/GenBank/DDBJ databases">
        <title>Whole genome shotgun sequence of Streptomyces spinoverrucosus NBRC 14228.</title>
        <authorList>
            <person name="Hosoyama A."/>
            <person name="Uohara A."/>
            <person name="Ohji S."/>
            <person name="Ichikawa N."/>
        </authorList>
    </citation>
    <scope>NUCLEOTIDE SEQUENCE [LARGE SCALE GENOMIC DNA]</scope>
    <source>
        <strain evidence="1 2">NBRC 14228</strain>
    </source>
</reference>
<evidence type="ECO:0000313" key="2">
    <source>
        <dbReference type="Proteomes" id="UP000317881"/>
    </source>
</evidence>